<evidence type="ECO:0008006" key="3">
    <source>
        <dbReference type="Google" id="ProtNLM"/>
    </source>
</evidence>
<evidence type="ECO:0000313" key="2">
    <source>
        <dbReference type="Proteomes" id="UP000220246"/>
    </source>
</evidence>
<dbReference type="EMBL" id="PDEA01000001">
    <property type="protein sequence ID" value="PEH91228.1"/>
    <property type="molecule type" value="Genomic_DNA"/>
</dbReference>
<dbReference type="AlphaFoldDB" id="A0A2A7V151"/>
<keyword evidence="2" id="KW-1185">Reference proteome</keyword>
<proteinExistence type="predicted"/>
<protein>
    <recommendedName>
        <fullName evidence="3">YXWGXW repeat-containing protein</fullName>
    </recommendedName>
</protein>
<name>A0A2A7V151_COMTR</name>
<reference evidence="2" key="1">
    <citation type="submission" date="2017-09" db="EMBL/GenBank/DDBJ databases">
        <title>FDA dAtabase for Regulatory Grade micrObial Sequences (FDA-ARGOS): Supporting development and validation of Infectious Disease Dx tests.</title>
        <authorList>
            <person name="Minogue T."/>
            <person name="Wolcott M."/>
            <person name="Wasieloski L."/>
            <person name="Aguilar W."/>
            <person name="Moore D."/>
            <person name="Tallon L."/>
            <person name="Sadzewicz L."/>
            <person name="Ott S."/>
            <person name="Zhao X."/>
            <person name="Nagaraj S."/>
            <person name="Vavikolanu K."/>
            <person name="Aluvathingal J."/>
            <person name="Nadendla S."/>
            <person name="Sichtig H."/>
        </authorList>
    </citation>
    <scope>NUCLEOTIDE SEQUENCE [LARGE SCALE GENOMIC DNA]</scope>
    <source>
        <strain evidence="2">FDAARGOS_394</strain>
    </source>
</reference>
<dbReference type="RefSeq" id="WP_066541512.1">
    <property type="nucleotide sequence ID" value="NZ_DAMCYT010000087.1"/>
</dbReference>
<organism evidence="1 2">
    <name type="scientific">Comamonas terrigena</name>
    <dbReference type="NCBI Taxonomy" id="32013"/>
    <lineage>
        <taxon>Bacteria</taxon>
        <taxon>Pseudomonadati</taxon>
        <taxon>Pseudomonadota</taxon>
        <taxon>Betaproteobacteria</taxon>
        <taxon>Burkholderiales</taxon>
        <taxon>Comamonadaceae</taxon>
        <taxon>Comamonas</taxon>
    </lineage>
</organism>
<accession>A0A2A7V151</accession>
<dbReference type="GeneID" id="80803121"/>
<dbReference type="OrthoDB" id="121499at2"/>
<comment type="caution">
    <text evidence="1">The sequence shown here is derived from an EMBL/GenBank/DDBJ whole genome shotgun (WGS) entry which is preliminary data.</text>
</comment>
<sequence>MTTLLNHTLRRSLGAALLGSVALLGGCVVAPVDAGYGYTTYGSPPPARYEVVPVAPSAAYVWTPGIWLWGGSRYDWRPGYWGPRGHGWGPGPRGYGRGYGRH</sequence>
<evidence type="ECO:0000313" key="1">
    <source>
        <dbReference type="EMBL" id="PEH91228.1"/>
    </source>
</evidence>
<dbReference type="STRING" id="1219032.GCA_001515545_03556"/>
<dbReference type="InterPro" id="IPR024447">
    <property type="entry name" value="YXWGXW_rpt"/>
</dbReference>
<gene>
    <name evidence="1" type="ORF">CRM82_21010</name>
</gene>
<dbReference type="Pfam" id="PF12779">
    <property type="entry name" value="WXXGXW"/>
    <property type="match status" value="1"/>
</dbReference>
<dbReference type="Proteomes" id="UP000220246">
    <property type="component" value="Unassembled WGS sequence"/>
</dbReference>